<dbReference type="EMBL" id="JAFEMO010000090">
    <property type="protein sequence ID" value="KAH7526813.1"/>
    <property type="molecule type" value="Genomic_DNA"/>
</dbReference>
<sequence length="152" mass="16746">MFPISMAFNGVGNAVNGDYGKVESSMAFSGAGYVVGNAVSSGSDQLQPSTAFSGSGCLATNELSCDFDKFDYEFFCQTEYDQFFNNDLAPGNDIQQISSDLVYCARDREGLLQRLQDQAKSSMMAALHHSMTFQTSLFPFESKRMSRTRVTR</sequence>
<evidence type="ECO:0000313" key="2">
    <source>
        <dbReference type="Proteomes" id="UP000827721"/>
    </source>
</evidence>
<evidence type="ECO:0000313" key="1">
    <source>
        <dbReference type="EMBL" id="KAH7526813.1"/>
    </source>
</evidence>
<accession>A0ABQ8GZU0</accession>
<dbReference type="Proteomes" id="UP000827721">
    <property type="component" value="Unassembled WGS sequence"/>
</dbReference>
<comment type="caution">
    <text evidence="1">The sequence shown here is derived from an EMBL/GenBank/DDBJ whole genome shotgun (WGS) entry which is preliminary data.</text>
</comment>
<gene>
    <name evidence="1" type="ORF">JRO89_XSUnG0050700</name>
</gene>
<proteinExistence type="predicted"/>
<name>A0ABQ8GZU0_9ROSI</name>
<organism evidence="1 2">
    <name type="scientific">Xanthoceras sorbifolium</name>
    <dbReference type="NCBI Taxonomy" id="99658"/>
    <lineage>
        <taxon>Eukaryota</taxon>
        <taxon>Viridiplantae</taxon>
        <taxon>Streptophyta</taxon>
        <taxon>Embryophyta</taxon>
        <taxon>Tracheophyta</taxon>
        <taxon>Spermatophyta</taxon>
        <taxon>Magnoliopsida</taxon>
        <taxon>eudicotyledons</taxon>
        <taxon>Gunneridae</taxon>
        <taxon>Pentapetalae</taxon>
        <taxon>rosids</taxon>
        <taxon>malvids</taxon>
        <taxon>Sapindales</taxon>
        <taxon>Sapindaceae</taxon>
        <taxon>Xanthoceroideae</taxon>
        <taxon>Xanthoceras</taxon>
    </lineage>
</organism>
<keyword evidence="2" id="KW-1185">Reference proteome</keyword>
<protein>
    <submittedName>
        <fullName evidence="1">Uncharacterized protein</fullName>
    </submittedName>
</protein>
<reference evidence="1 2" key="1">
    <citation type="submission" date="2021-02" db="EMBL/GenBank/DDBJ databases">
        <title>Plant Genome Project.</title>
        <authorList>
            <person name="Zhang R.-G."/>
        </authorList>
    </citation>
    <scope>NUCLEOTIDE SEQUENCE [LARGE SCALE GENOMIC DNA]</scope>
    <source>
        <tissue evidence="1">Leaves</tissue>
    </source>
</reference>